<keyword evidence="1" id="KW-0472">Membrane</keyword>
<dbReference type="EMBL" id="ML994624">
    <property type="protein sequence ID" value="KAF2188309.1"/>
    <property type="molecule type" value="Genomic_DNA"/>
</dbReference>
<evidence type="ECO:0000313" key="2">
    <source>
        <dbReference type="EMBL" id="KAF2188309.1"/>
    </source>
</evidence>
<dbReference type="AlphaFoldDB" id="A0A6A6ECL5"/>
<evidence type="ECO:0000313" key="3">
    <source>
        <dbReference type="Proteomes" id="UP000800200"/>
    </source>
</evidence>
<proteinExistence type="predicted"/>
<evidence type="ECO:0000256" key="1">
    <source>
        <dbReference type="SAM" id="Phobius"/>
    </source>
</evidence>
<keyword evidence="1" id="KW-1133">Transmembrane helix</keyword>
<keyword evidence="3" id="KW-1185">Reference proteome</keyword>
<reference evidence="2" key="1">
    <citation type="journal article" date="2020" name="Stud. Mycol.">
        <title>101 Dothideomycetes genomes: a test case for predicting lifestyles and emergence of pathogens.</title>
        <authorList>
            <person name="Haridas S."/>
            <person name="Albert R."/>
            <person name="Binder M."/>
            <person name="Bloem J."/>
            <person name="Labutti K."/>
            <person name="Salamov A."/>
            <person name="Andreopoulos B."/>
            <person name="Baker S."/>
            <person name="Barry K."/>
            <person name="Bills G."/>
            <person name="Bluhm B."/>
            <person name="Cannon C."/>
            <person name="Castanera R."/>
            <person name="Culley D."/>
            <person name="Daum C."/>
            <person name="Ezra D."/>
            <person name="Gonzalez J."/>
            <person name="Henrissat B."/>
            <person name="Kuo A."/>
            <person name="Liang C."/>
            <person name="Lipzen A."/>
            <person name="Lutzoni F."/>
            <person name="Magnuson J."/>
            <person name="Mondo S."/>
            <person name="Nolan M."/>
            <person name="Ohm R."/>
            <person name="Pangilinan J."/>
            <person name="Park H.-J."/>
            <person name="Ramirez L."/>
            <person name="Alfaro M."/>
            <person name="Sun H."/>
            <person name="Tritt A."/>
            <person name="Yoshinaga Y."/>
            <person name="Zwiers L.-H."/>
            <person name="Turgeon B."/>
            <person name="Goodwin S."/>
            <person name="Spatafora J."/>
            <person name="Crous P."/>
            <person name="Grigoriev I."/>
        </authorList>
    </citation>
    <scope>NUCLEOTIDE SEQUENCE</scope>
    <source>
        <strain evidence="2">CBS 207.26</strain>
    </source>
</reference>
<protein>
    <submittedName>
        <fullName evidence="2">Uncharacterized protein</fullName>
    </submittedName>
</protein>
<keyword evidence="1" id="KW-0812">Transmembrane</keyword>
<feature type="transmembrane region" description="Helical" evidence="1">
    <location>
        <begin position="6"/>
        <end position="25"/>
    </location>
</feature>
<name>A0A6A6ECL5_9PEZI</name>
<gene>
    <name evidence="2" type="ORF">K469DRAFT_93682</name>
</gene>
<organism evidence="2 3">
    <name type="scientific">Zopfia rhizophila CBS 207.26</name>
    <dbReference type="NCBI Taxonomy" id="1314779"/>
    <lineage>
        <taxon>Eukaryota</taxon>
        <taxon>Fungi</taxon>
        <taxon>Dikarya</taxon>
        <taxon>Ascomycota</taxon>
        <taxon>Pezizomycotina</taxon>
        <taxon>Dothideomycetes</taxon>
        <taxon>Dothideomycetes incertae sedis</taxon>
        <taxon>Zopfiaceae</taxon>
        <taxon>Zopfia</taxon>
    </lineage>
</organism>
<accession>A0A6A6ECL5</accession>
<dbReference type="Proteomes" id="UP000800200">
    <property type="component" value="Unassembled WGS sequence"/>
</dbReference>
<sequence length="105" mass="12155">MNLNNLLILVDIFFAMKIVVGNFFVKKRGLPRRPNFRQCALLAPPRLPQRRPCLLRSTRVPQTRPSGLARSIEVPRTRQMATCIPRDEWIETAPFLFLSSLPVFH</sequence>